<organism evidence="2 3">
    <name type="scientific">Sphaerisporangium dianthi</name>
    <dbReference type="NCBI Taxonomy" id="1436120"/>
    <lineage>
        <taxon>Bacteria</taxon>
        <taxon>Bacillati</taxon>
        <taxon>Actinomycetota</taxon>
        <taxon>Actinomycetes</taxon>
        <taxon>Streptosporangiales</taxon>
        <taxon>Streptosporangiaceae</taxon>
        <taxon>Sphaerisporangium</taxon>
    </lineage>
</organism>
<evidence type="ECO:0000256" key="1">
    <source>
        <dbReference type="SAM" id="MobiDB-lite"/>
    </source>
</evidence>
<keyword evidence="3" id="KW-1185">Reference proteome</keyword>
<evidence type="ECO:0000313" key="2">
    <source>
        <dbReference type="EMBL" id="MFC4530428.1"/>
    </source>
</evidence>
<feature type="compositionally biased region" description="Low complexity" evidence="1">
    <location>
        <begin position="55"/>
        <end position="66"/>
    </location>
</feature>
<accession>A0ABV9CBP7</accession>
<sequence length="85" mass="9193">MQLTMPELVGDPRDAHQARVVSPVEETPEAPRQPDRTPAPDDRAERIDVFDREASSTGIAATSGSADPPALQSHGGRLPLRLMPR</sequence>
<name>A0ABV9CBP7_9ACTN</name>
<comment type="caution">
    <text evidence="2">The sequence shown here is derived from an EMBL/GenBank/DDBJ whole genome shotgun (WGS) entry which is preliminary data.</text>
</comment>
<dbReference type="RefSeq" id="WP_380838256.1">
    <property type="nucleotide sequence ID" value="NZ_JBHSFP010000003.1"/>
</dbReference>
<reference evidence="3" key="1">
    <citation type="journal article" date="2019" name="Int. J. Syst. Evol. Microbiol.">
        <title>The Global Catalogue of Microorganisms (GCM) 10K type strain sequencing project: providing services to taxonomists for standard genome sequencing and annotation.</title>
        <authorList>
            <consortium name="The Broad Institute Genomics Platform"/>
            <consortium name="The Broad Institute Genome Sequencing Center for Infectious Disease"/>
            <person name="Wu L."/>
            <person name="Ma J."/>
        </authorList>
    </citation>
    <scope>NUCLEOTIDE SEQUENCE [LARGE SCALE GENOMIC DNA]</scope>
    <source>
        <strain evidence="3">CGMCC 4.7132</strain>
    </source>
</reference>
<feature type="compositionally biased region" description="Basic and acidic residues" evidence="1">
    <location>
        <begin position="32"/>
        <end position="54"/>
    </location>
</feature>
<dbReference type="Proteomes" id="UP001596004">
    <property type="component" value="Unassembled WGS sequence"/>
</dbReference>
<feature type="region of interest" description="Disordered" evidence="1">
    <location>
        <begin position="1"/>
        <end position="85"/>
    </location>
</feature>
<evidence type="ECO:0000313" key="3">
    <source>
        <dbReference type="Proteomes" id="UP001596004"/>
    </source>
</evidence>
<gene>
    <name evidence="2" type="ORF">ACFO60_06615</name>
</gene>
<dbReference type="EMBL" id="JBHSFP010000003">
    <property type="protein sequence ID" value="MFC4530428.1"/>
    <property type="molecule type" value="Genomic_DNA"/>
</dbReference>
<proteinExistence type="predicted"/>
<protein>
    <submittedName>
        <fullName evidence="2">Uncharacterized protein</fullName>
    </submittedName>
</protein>